<evidence type="ECO:0000313" key="3">
    <source>
        <dbReference type="EMBL" id="GMH98648.1"/>
    </source>
</evidence>
<reference evidence="4" key="1">
    <citation type="journal article" date="2023" name="Commun. Biol.">
        <title>Genome analysis of Parmales, the sister group of diatoms, reveals the evolutionary specialization of diatoms from phago-mixotrophs to photoautotrophs.</title>
        <authorList>
            <person name="Ban H."/>
            <person name="Sato S."/>
            <person name="Yoshikawa S."/>
            <person name="Yamada K."/>
            <person name="Nakamura Y."/>
            <person name="Ichinomiya M."/>
            <person name="Sato N."/>
            <person name="Blanc-Mathieu R."/>
            <person name="Endo H."/>
            <person name="Kuwata A."/>
            <person name="Ogata H."/>
        </authorList>
    </citation>
    <scope>NUCLEOTIDE SEQUENCE [LARGE SCALE GENOMIC DNA]</scope>
    <source>
        <strain evidence="4">NIES 3701</strain>
    </source>
</reference>
<evidence type="ECO:0000256" key="1">
    <source>
        <dbReference type="SAM" id="Coils"/>
    </source>
</evidence>
<keyword evidence="4" id="KW-1185">Reference proteome</keyword>
<keyword evidence="1" id="KW-0175">Coiled coil</keyword>
<accession>A0A9W7C5L9</accession>
<name>A0A9W7C5L9_9STRA</name>
<organism evidence="3 4">
    <name type="scientific">Triparma strigata</name>
    <dbReference type="NCBI Taxonomy" id="1606541"/>
    <lineage>
        <taxon>Eukaryota</taxon>
        <taxon>Sar</taxon>
        <taxon>Stramenopiles</taxon>
        <taxon>Ochrophyta</taxon>
        <taxon>Bolidophyceae</taxon>
        <taxon>Parmales</taxon>
        <taxon>Triparmaceae</taxon>
        <taxon>Triparma</taxon>
    </lineage>
</organism>
<dbReference type="OrthoDB" id="189929at2759"/>
<feature type="coiled-coil region" evidence="1">
    <location>
        <begin position="373"/>
        <end position="436"/>
    </location>
</feature>
<dbReference type="EMBL" id="BRXY01000532">
    <property type="protein sequence ID" value="GMH98648.1"/>
    <property type="molecule type" value="Genomic_DNA"/>
</dbReference>
<proteinExistence type="predicted"/>
<evidence type="ECO:0000313" key="4">
    <source>
        <dbReference type="Proteomes" id="UP001165085"/>
    </source>
</evidence>
<dbReference type="AlphaFoldDB" id="A0A9W7C5L9"/>
<gene>
    <name evidence="3" type="ORF">TrST_g467</name>
</gene>
<feature type="region of interest" description="Disordered" evidence="2">
    <location>
        <begin position="1"/>
        <end position="26"/>
    </location>
</feature>
<protein>
    <submittedName>
        <fullName evidence="3">Uncharacterized protein</fullName>
    </submittedName>
</protein>
<comment type="caution">
    <text evidence="3">The sequence shown here is derived from an EMBL/GenBank/DDBJ whole genome shotgun (WGS) entry which is preliminary data.</text>
</comment>
<dbReference type="Proteomes" id="UP001165085">
    <property type="component" value="Unassembled WGS sequence"/>
</dbReference>
<sequence>MSSVFSASTLAPSGSTRSGSQFQFMTPSQKQKYEEFEEFRAAFGRAKVTRMARHKEELSTKDPVPFLHKAYYKEKQTEEVKSDLPSYLASVVKLQEKSGKWFPSKDLYEAMGGTLPDAPGGIDAWRWCTALAMAFVRRYPEHIDELRDCYKKGLEWTDSKLIEEARAALPPLNPYFELDPEMVKTGNWKKSVQNSFDLGGYQNFIPKSLKDKRKSDDDELKAAIEAEENRLKEEAERKKLKDIGAAKDDRKLKMKYIKQQMERMEEDRKRQSRFNKTDVKRAPLLKIEFDKLSKTNDFGELKKRWQSTCKMSEEMHRLKVVEEEKKKKKSWDDRIPAMEASQAKRMGLGESVNSGRRHTGPSPLAQAAKERAYARMEAKANKGKKKLTQLEIAIMEVDKVATSKKRGIKYEAADAQEDLKKNLERAQANVVEKIIEYEAYIMSIKKTLERSLNSYRKARVVAARQKSFDELTAMLGMPRAATMGYNDWKGKYIKGLVLTTVELIESVGVWREAVLMAQGKKGQRNEFGELIDHGPPLPFTWNGKNVLLQIPSGMDFLLKCTELVNWFGNDFTFSRNPFMLAVPLDDRPITPINATREIVVDGVAVKQVSSSMAKETAEQQAYFDYCEKVTSQGGGWWPSAGGNALGKDLKRRVRAAEKVLIMEEAICGRM</sequence>
<evidence type="ECO:0000256" key="2">
    <source>
        <dbReference type="SAM" id="MobiDB-lite"/>
    </source>
</evidence>